<gene>
    <name evidence="2" type="ORF">ORAREDHAP_LOCUS49190</name>
</gene>
<dbReference type="EMBL" id="CAEKKB010000008">
    <property type="protein sequence ID" value="CAB4320384.1"/>
    <property type="molecule type" value="Genomic_DNA"/>
</dbReference>
<dbReference type="Proteomes" id="UP000507245">
    <property type="component" value="Unassembled WGS sequence"/>
</dbReference>
<evidence type="ECO:0000313" key="2">
    <source>
        <dbReference type="EMBL" id="CAB4320384.1"/>
    </source>
</evidence>
<organism evidence="2 3">
    <name type="scientific">Prunus armeniaca</name>
    <name type="common">Apricot</name>
    <name type="synonym">Armeniaca vulgaris</name>
    <dbReference type="NCBI Taxonomy" id="36596"/>
    <lineage>
        <taxon>Eukaryota</taxon>
        <taxon>Viridiplantae</taxon>
        <taxon>Streptophyta</taxon>
        <taxon>Embryophyta</taxon>
        <taxon>Tracheophyta</taxon>
        <taxon>Spermatophyta</taxon>
        <taxon>Magnoliopsida</taxon>
        <taxon>eudicotyledons</taxon>
        <taxon>Gunneridae</taxon>
        <taxon>Pentapetalae</taxon>
        <taxon>rosids</taxon>
        <taxon>fabids</taxon>
        <taxon>Rosales</taxon>
        <taxon>Rosaceae</taxon>
        <taxon>Amygdaloideae</taxon>
        <taxon>Amygdaleae</taxon>
        <taxon>Prunus</taxon>
    </lineage>
</organism>
<keyword evidence="3" id="KW-1185">Reference proteome</keyword>
<sequence length="65" mass="7333">MSDDEYSVSSGVVDSHYSNSVRKFNNPHFDERDNESSLEETACATAEDTDDYCKEVPCIEMEESS</sequence>
<accession>A0A6J5YA21</accession>
<evidence type="ECO:0000256" key="1">
    <source>
        <dbReference type="SAM" id="MobiDB-lite"/>
    </source>
</evidence>
<feature type="region of interest" description="Disordered" evidence="1">
    <location>
        <begin position="20"/>
        <end position="47"/>
    </location>
</feature>
<proteinExistence type="predicted"/>
<evidence type="ECO:0000313" key="3">
    <source>
        <dbReference type="Proteomes" id="UP000507245"/>
    </source>
</evidence>
<reference evidence="3" key="1">
    <citation type="journal article" date="2020" name="Genome Biol.">
        <title>Gamete binning: chromosome-level and haplotype-resolved genome assembly enabled by high-throughput single-cell sequencing of gamete genomes.</title>
        <authorList>
            <person name="Campoy J.A."/>
            <person name="Sun H."/>
            <person name="Goel M."/>
            <person name="Jiao W.-B."/>
            <person name="Folz-Donahue K."/>
            <person name="Wang N."/>
            <person name="Rubio M."/>
            <person name="Liu C."/>
            <person name="Kukat C."/>
            <person name="Ruiz D."/>
            <person name="Huettel B."/>
            <person name="Schneeberger K."/>
        </authorList>
    </citation>
    <scope>NUCLEOTIDE SEQUENCE [LARGE SCALE GENOMIC DNA]</scope>
    <source>
        <strain evidence="3">cv. Rojo Pasion</strain>
    </source>
</reference>
<dbReference type="AlphaFoldDB" id="A0A6J5YA21"/>
<protein>
    <submittedName>
        <fullName evidence="2">Uncharacterized protein</fullName>
    </submittedName>
</protein>
<name>A0A6J5YA21_PRUAR</name>